<dbReference type="PANTHER" id="PTHR31044">
    <property type="entry name" value="BETA-1,3 GLUCANASE"/>
    <property type="match status" value="1"/>
</dbReference>
<reference evidence="3" key="1">
    <citation type="submission" date="2022-03" db="EMBL/GenBank/DDBJ databases">
        <title>A functionally conserved STORR gene fusion in Papaver species that diverged 16.8 million years ago.</title>
        <authorList>
            <person name="Catania T."/>
        </authorList>
    </citation>
    <scope>NUCLEOTIDE SEQUENCE</scope>
    <source>
        <strain evidence="3">S-191538</strain>
    </source>
</reference>
<dbReference type="AlphaFoldDB" id="A0AA41VM76"/>
<organism evidence="3 4">
    <name type="scientific">Papaver nudicaule</name>
    <name type="common">Iceland poppy</name>
    <dbReference type="NCBI Taxonomy" id="74823"/>
    <lineage>
        <taxon>Eukaryota</taxon>
        <taxon>Viridiplantae</taxon>
        <taxon>Streptophyta</taxon>
        <taxon>Embryophyta</taxon>
        <taxon>Tracheophyta</taxon>
        <taxon>Spermatophyta</taxon>
        <taxon>Magnoliopsida</taxon>
        <taxon>Ranunculales</taxon>
        <taxon>Papaveraceae</taxon>
        <taxon>Papaveroideae</taxon>
        <taxon>Papaver</taxon>
    </lineage>
</organism>
<dbReference type="GO" id="GO:0009506">
    <property type="term" value="C:plasmodesma"/>
    <property type="evidence" value="ECO:0007669"/>
    <property type="project" value="UniProtKB-ARBA"/>
</dbReference>
<keyword evidence="4" id="KW-1185">Reference proteome</keyword>
<name>A0AA41VM76_PAPNU</name>
<proteinExistence type="predicted"/>
<keyword evidence="1" id="KW-0732">Signal</keyword>
<evidence type="ECO:0000259" key="2">
    <source>
        <dbReference type="SMART" id="SM00768"/>
    </source>
</evidence>
<accession>A0AA41VM76</accession>
<dbReference type="Gene3D" id="1.20.58.1040">
    <property type="match status" value="1"/>
</dbReference>
<protein>
    <recommendedName>
        <fullName evidence="2">X8 domain-containing protein</fullName>
    </recommendedName>
</protein>
<dbReference type="InterPro" id="IPR044788">
    <property type="entry name" value="X8_dom_prot"/>
</dbReference>
<dbReference type="Proteomes" id="UP001177140">
    <property type="component" value="Unassembled WGS sequence"/>
</dbReference>
<dbReference type="SMART" id="SM00768">
    <property type="entry name" value="X8"/>
    <property type="match status" value="1"/>
</dbReference>
<dbReference type="EMBL" id="JAJJMA010250741">
    <property type="protein sequence ID" value="MCL7043803.1"/>
    <property type="molecule type" value="Genomic_DNA"/>
</dbReference>
<evidence type="ECO:0000313" key="4">
    <source>
        <dbReference type="Proteomes" id="UP001177140"/>
    </source>
</evidence>
<feature type="domain" description="X8" evidence="2">
    <location>
        <begin position="2"/>
        <end position="71"/>
    </location>
</feature>
<sequence length="104" mass="11547">MIAALTWTCGIVDCSSLQEGQVCFEPNTVSAHASFAYNLYYQQNDRLTGTCDFNGMAMTTWTGPSHRSCYFPDHLSALTRSHGFRFCADGAVLIMLLMAIPLFH</sequence>
<dbReference type="PANTHER" id="PTHR31044:SF52">
    <property type="entry name" value="OS01G0631500 PROTEIN"/>
    <property type="match status" value="1"/>
</dbReference>
<dbReference type="Pfam" id="PF07983">
    <property type="entry name" value="X8"/>
    <property type="match status" value="1"/>
</dbReference>
<evidence type="ECO:0000256" key="1">
    <source>
        <dbReference type="ARBA" id="ARBA00022729"/>
    </source>
</evidence>
<gene>
    <name evidence="3" type="ORF">MKW94_017951</name>
</gene>
<comment type="caution">
    <text evidence="3">The sequence shown here is derived from an EMBL/GenBank/DDBJ whole genome shotgun (WGS) entry which is preliminary data.</text>
</comment>
<evidence type="ECO:0000313" key="3">
    <source>
        <dbReference type="EMBL" id="MCL7043803.1"/>
    </source>
</evidence>
<dbReference type="InterPro" id="IPR012946">
    <property type="entry name" value="X8"/>
</dbReference>